<evidence type="ECO:0000313" key="6">
    <source>
        <dbReference type="EMBL" id="GGM40882.1"/>
    </source>
</evidence>
<keyword evidence="2 5" id="KW-0227">DNA damage</keyword>
<reference evidence="6" key="1">
    <citation type="journal article" date="2014" name="Int. J. Syst. Evol. Microbiol.">
        <title>Complete genome sequence of Corynebacterium casei LMG S-19264T (=DSM 44701T), isolated from a smear-ripened cheese.</title>
        <authorList>
            <consortium name="US DOE Joint Genome Institute (JGI-PGF)"/>
            <person name="Walter F."/>
            <person name="Albersmeier A."/>
            <person name="Kalinowski J."/>
            <person name="Ruckert C."/>
        </authorList>
    </citation>
    <scope>NUCLEOTIDE SEQUENCE</scope>
    <source>
        <strain evidence="6">CGMCC 1.6333</strain>
    </source>
</reference>
<dbReference type="FunFam" id="3.10.300.10:FF:000001">
    <property type="entry name" value="Putative 3-methyladenine DNA glycosylase"/>
    <property type="match status" value="1"/>
</dbReference>
<dbReference type="SUPFAM" id="SSF50486">
    <property type="entry name" value="FMT C-terminal domain-like"/>
    <property type="match status" value="1"/>
</dbReference>
<comment type="caution">
    <text evidence="6">The sequence shown here is derived from an EMBL/GenBank/DDBJ whole genome shotgun (WGS) entry which is preliminary data.</text>
</comment>
<evidence type="ECO:0000256" key="5">
    <source>
        <dbReference type="HAMAP-Rule" id="MF_00527"/>
    </source>
</evidence>
<dbReference type="PANTHER" id="PTHR10429:SF0">
    <property type="entry name" value="DNA-3-METHYLADENINE GLYCOSYLASE"/>
    <property type="match status" value="1"/>
</dbReference>
<dbReference type="AlphaFoldDB" id="A0A917WY28"/>
<evidence type="ECO:0000256" key="1">
    <source>
        <dbReference type="ARBA" id="ARBA00009232"/>
    </source>
</evidence>
<sequence>MLQTLSELKCLDSSIYHLPTLDIAKKLLGCILIKETTEGTAAGIIVETEAYIGPEDQASHSFQNRRTKRTEAMFGRPGTTYMYTMHTHNLFNVVTGKIDQPEAVLIRAVEPIYNIDLIRKRRSKITKDTHLTNGPGKLTKALGIDMADYGHDLTHSPLWIASYNTPTSEVVSGPRIGIDNAGDAKDYPWRFWLKHNKYVSK</sequence>
<keyword evidence="7" id="KW-1185">Reference proteome</keyword>
<dbReference type="GO" id="GO:0006284">
    <property type="term" value="P:base-excision repair"/>
    <property type="evidence" value="ECO:0007669"/>
    <property type="project" value="InterPro"/>
</dbReference>
<dbReference type="PANTHER" id="PTHR10429">
    <property type="entry name" value="DNA-3-METHYLADENINE GLYCOSYLASE"/>
    <property type="match status" value="1"/>
</dbReference>
<dbReference type="GO" id="GO:0003677">
    <property type="term" value="F:DNA binding"/>
    <property type="evidence" value="ECO:0007669"/>
    <property type="project" value="InterPro"/>
</dbReference>
<keyword evidence="3 5" id="KW-0378">Hydrolase</keyword>
<dbReference type="EMBL" id="BMLG01000024">
    <property type="protein sequence ID" value="GGM40882.1"/>
    <property type="molecule type" value="Genomic_DNA"/>
</dbReference>
<evidence type="ECO:0000256" key="3">
    <source>
        <dbReference type="ARBA" id="ARBA00022801"/>
    </source>
</evidence>
<dbReference type="NCBIfam" id="NF002002">
    <property type="entry name" value="PRK00802.1-2"/>
    <property type="match status" value="1"/>
</dbReference>
<dbReference type="Proteomes" id="UP000618460">
    <property type="component" value="Unassembled WGS sequence"/>
</dbReference>
<organism evidence="6 7">
    <name type="scientific">Paraliobacillus quinghaiensis</name>
    <dbReference type="NCBI Taxonomy" id="470815"/>
    <lineage>
        <taxon>Bacteria</taxon>
        <taxon>Bacillati</taxon>
        <taxon>Bacillota</taxon>
        <taxon>Bacilli</taxon>
        <taxon>Bacillales</taxon>
        <taxon>Bacillaceae</taxon>
        <taxon>Paraliobacillus</taxon>
    </lineage>
</organism>
<dbReference type="HAMAP" id="MF_00527">
    <property type="entry name" value="3MGH"/>
    <property type="match status" value="1"/>
</dbReference>
<dbReference type="NCBIfam" id="TIGR00567">
    <property type="entry name" value="3mg"/>
    <property type="match status" value="1"/>
</dbReference>
<gene>
    <name evidence="6" type="primary">yxlJ</name>
    <name evidence="6" type="ORF">GCM10011351_28880</name>
</gene>
<evidence type="ECO:0000256" key="4">
    <source>
        <dbReference type="ARBA" id="ARBA00023204"/>
    </source>
</evidence>
<dbReference type="EC" id="3.2.2.-" evidence="5"/>
<dbReference type="RefSeq" id="WP_117156905.1">
    <property type="nucleotide sequence ID" value="NZ_BMLG01000024.1"/>
</dbReference>
<keyword evidence="4 5" id="KW-0234">DNA repair</keyword>
<dbReference type="InterPro" id="IPR003180">
    <property type="entry name" value="MPG"/>
</dbReference>
<dbReference type="InterPro" id="IPR011034">
    <property type="entry name" value="Formyl_transferase-like_C_sf"/>
</dbReference>
<protein>
    <recommendedName>
        <fullName evidence="5">Putative 3-methyladenine DNA glycosylase</fullName>
        <ecNumber evidence="5">3.2.2.-</ecNumber>
    </recommendedName>
</protein>
<name>A0A917WY28_9BACI</name>
<dbReference type="CDD" id="cd00540">
    <property type="entry name" value="AAG"/>
    <property type="match status" value="1"/>
</dbReference>
<reference evidence="6" key="2">
    <citation type="submission" date="2020-09" db="EMBL/GenBank/DDBJ databases">
        <authorList>
            <person name="Sun Q."/>
            <person name="Zhou Y."/>
        </authorList>
    </citation>
    <scope>NUCLEOTIDE SEQUENCE</scope>
    <source>
        <strain evidence="6">CGMCC 1.6333</strain>
    </source>
</reference>
<dbReference type="GO" id="GO:0003905">
    <property type="term" value="F:alkylbase DNA N-glycosylase activity"/>
    <property type="evidence" value="ECO:0007669"/>
    <property type="project" value="InterPro"/>
</dbReference>
<proteinExistence type="inferred from homology"/>
<evidence type="ECO:0000313" key="7">
    <source>
        <dbReference type="Proteomes" id="UP000618460"/>
    </source>
</evidence>
<comment type="similarity">
    <text evidence="1 5">Belongs to the DNA glycosylase MPG family.</text>
</comment>
<evidence type="ECO:0000256" key="2">
    <source>
        <dbReference type="ARBA" id="ARBA00022763"/>
    </source>
</evidence>
<accession>A0A917WY28</accession>
<dbReference type="InterPro" id="IPR036995">
    <property type="entry name" value="MPG_sf"/>
</dbReference>
<dbReference type="Pfam" id="PF02245">
    <property type="entry name" value="Pur_DNA_glyco"/>
    <property type="match status" value="1"/>
</dbReference>
<dbReference type="Gene3D" id="3.10.300.10">
    <property type="entry name" value="Methylpurine-DNA glycosylase (MPG)"/>
    <property type="match status" value="1"/>
</dbReference>
<dbReference type="OrthoDB" id="9794313at2"/>